<dbReference type="PANTHER" id="PTHR43290">
    <property type="entry name" value="MEVALONATE KINASE"/>
    <property type="match status" value="1"/>
</dbReference>
<dbReference type="GeneID" id="8856376"/>
<protein>
    <submittedName>
        <fullName evidence="7">Predicted protein</fullName>
    </submittedName>
</protein>
<dbReference type="eggNOG" id="KOG1511">
    <property type="taxonomic scope" value="Eukaryota"/>
</dbReference>
<evidence type="ECO:0000313" key="7">
    <source>
        <dbReference type="EMBL" id="EFC35462.1"/>
    </source>
</evidence>
<evidence type="ECO:0000256" key="4">
    <source>
        <dbReference type="ARBA" id="ARBA00022842"/>
    </source>
</evidence>
<feature type="domain" description="GHMP kinase C-terminal" evidence="6">
    <location>
        <begin position="148"/>
        <end position="206"/>
    </location>
</feature>
<dbReference type="Gene3D" id="3.30.230.10">
    <property type="match status" value="1"/>
</dbReference>
<dbReference type="OrthoDB" id="1652964at2759"/>
<dbReference type="GO" id="GO:0005524">
    <property type="term" value="F:ATP binding"/>
    <property type="evidence" value="ECO:0007669"/>
    <property type="project" value="InterPro"/>
</dbReference>
<dbReference type="InParanoid" id="D2W640"/>
<dbReference type="Proteomes" id="UP000006671">
    <property type="component" value="Unassembled WGS sequence"/>
</dbReference>
<keyword evidence="2" id="KW-0808">Transferase</keyword>
<keyword evidence="4" id="KW-0460">Magnesium</keyword>
<dbReference type="Pfam" id="PF08544">
    <property type="entry name" value="GHMP_kinases_C"/>
    <property type="match status" value="1"/>
</dbReference>
<evidence type="ECO:0000259" key="6">
    <source>
        <dbReference type="Pfam" id="PF08544"/>
    </source>
</evidence>
<dbReference type="InterPro" id="IPR036554">
    <property type="entry name" value="GHMP_kinase_C_sf"/>
</dbReference>
<dbReference type="InterPro" id="IPR013750">
    <property type="entry name" value="GHMP_kinase_C_dom"/>
</dbReference>
<dbReference type="InterPro" id="IPR014721">
    <property type="entry name" value="Ribsml_uS5_D2-typ_fold_subgr"/>
</dbReference>
<accession>D2W640</accession>
<dbReference type="EMBL" id="GG739216">
    <property type="protein sequence ID" value="EFC35462.1"/>
    <property type="molecule type" value="Genomic_DNA"/>
</dbReference>
<evidence type="ECO:0000256" key="5">
    <source>
        <dbReference type="SAM" id="MobiDB-lite"/>
    </source>
</evidence>
<evidence type="ECO:0000256" key="3">
    <source>
        <dbReference type="ARBA" id="ARBA00022777"/>
    </source>
</evidence>
<dbReference type="VEuPathDB" id="AmoebaDB:NAEGRDRAFT_76883"/>
<dbReference type="PRINTS" id="PR00959">
    <property type="entry name" value="MEVGALKINASE"/>
</dbReference>
<dbReference type="SUPFAM" id="SSF55060">
    <property type="entry name" value="GHMP Kinase, C-terminal domain"/>
    <property type="match status" value="1"/>
</dbReference>
<dbReference type="AlphaFoldDB" id="D2W640"/>
<evidence type="ECO:0000256" key="1">
    <source>
        <dbReference type="ARBA" id="ARBA00022490"/>
    </source>
</evidence>
<dbReference type="InterPro" id="IPR020568">
    <property type="entry name" value="Ribosomal_Su5_D2-typ_SF"/>
</dbReference>
<dbReference type="Gene3D" id="3.30.70.890">
    <property type="entry name" value="GHMP kinase, C-terminal domain"/>
    <property type="match status" value="1"/>
</dbReference>
<keyword evidence="8" id="KW-1185">Reference proteome</keyword>
<proteinExistence type="predicted"/>
<keyword evidence="3" id="KW-0418">Kinase</keyword>
<dbReference type="SUPFAM" id="SSF54211">
    <property type="entry name" value="Ribosomal protein S5 domain 2-like"/>
    <property type="match status" value="1"/>
</dbReference>
<dbReference type="STRING" id="5762.D2W640"/>
<name>D2W640_NAEGR</name>
<dbReference type="PANTHER" id="PTHR43290:SF2">
    <property type="entry name" value="MEVALONATE KINASE"/>
    <property type="match status" value="1"/>
</dbReference>
<dbReference type="KEGG" id="ngr:NAEGRDRAFT_76883"/>
<feature type="non-terminal residue" evidence="7">
    <location>
        <position position="1"/>
    </location>
</feature>
<organism evidence="8">
    <name type="scientific">Naegleria gruberi</name>
    <name type="common">Amoeba</name>
    <dbReference type="NCBI Taxonomy" id="5762"/>
    <lineage>
        <taxon>Eukaryota</taxon>
        <taxon>Discoba</taxon>
        <taxon>Heterolobosea</taxon>
        <taxon>Tetramitia</taxon>
        <taxon>Eutetramitia</taxon>
        <taxon>Vahlkampfiidae</taxon>
        <taxon>Naegleria</taxon>
    </lineage>
</organism>
<evidence type="ECO:0000256" key="2">
    <source>
        <dbReference type="ARBA" id="ARBA00022679"/>
    </source>
</evidence>
<reference evidence="7 8" key="1">
    <citation type="journal article" date="2010" name="Cell">
        <title>The genome of Naegleria gruberi illuminates early eukaryotic versatility.</title>
        <authorList>
            <person name="Fritz-Laylin L.K."/>
            <person name="Prochnik S.E."/>
            <person name="Ginger M.L."/>
            <person name="Dacks J.B."/>
            <person name="Carpenter M.L."/>
            <person name="Field M.C."/>
            <person name="Kuo A."/>
            <person name="Paredez A."/>
            <person name="Chapman J."/>
            <person name="Pham J."/>
            <person name="Shu S."/>
            <person name="Neupane R."/>
            <person name="Cipriano M."/>
            <person name="Mancuso J."/>
            <person name="Tu H."/>
            <person name="Salamov A."/>
            <person name="Lindquist E."/>
            <person name="Shapiro H."/>
            <person name="Lucas S."/>
            <person name="Grigoriev I.V."/>
            <person name="Cande W.Z."/>
            <person name="Fulton C."/>
            <person name="Rokhsar D.S."/>
            <person name="Dawson S.C."/>
        </authorList>
    </citation>
    <scope>NUCLEOTIDE SEQUENCE [LARGE SCALE GENOMIC DNA]</scope>
    <source>
        <strain evidence="7 8">NEG-M</strain>
    </source>
</reference>
<gene>
    <name evidence="7" type="ORF">NAEGRDRAFT_76883</name>
</gene>
<dbReference type="InterPro" id="IPR006205">
    <property type="entry name" value="Mev_gal_kin"/>
</dbReference>
<feature type="region of interest" description="Disordered" evidence="5">
    <location>
        <begin position="1"/>
        <end position="23"/>
    </location>
</feature>
<keyword evidence="1" id="KW-0963">Cytoplasm</keyword>
<dbReference type="GO" id="GO:0005829">
    <property type="term" value="C:cytosol"/>
    <property type="evidence" value="ECO:0007669"/>
    <property type="project" value="TreeGrafter"/>
</dbReference>
<sequence>NSANTNDINNNLNNNLNDNNLNKNETNENVLKYINEWSYFVESLIHGTPSGIDNSVSTFGGVISFSQGKIQEFLSPQILPNMRILIVNTRVERNTKLIVQGVRERRENNFEFYEKCLNDIQNISDEYLNQLKINSSHLFSNELRLKMEELIDKNHSLLNDIGTGHPKLDLICKIASKYNLHAKLTGAGGGGCGFILLNDINNIIDNNNQKEEEEELKQDLTREGFQYFMSNQVAGIGVQCEKYFKH</sequence>
<dbReference type="GO" id="GO:0019287">
    <property type="term" value="P:isopentenyl diphosphate biosynthetic process, mevalonate pathway"/>
    <property type="evidence" value="ECO:0007669"/>
    <property type="project" value="TreeGrafter"/>
</dbReference>
<evidence type="ECO:0000313" key="8">
    <source>
        <dbReference type="Proteomes" id="UP000006671"/>
    </source>
</evidence>
<dbReference type="GO" id="GO:0004496">
    <property type="term" value="F:mevalonate kinase activity"/>
    <property type="evidence" value="ECO:0007669"/>
    <property type="project" value="InterPro"/>
</dbReference>
<dbReference type="RefSeq" id="XP_002668206.1">
    <property type="nucleotide sequence ID" value="XM_002668160.1"/>
</dbReference>